<keyword evidence="4 7" id="KW-0812">Transmembrane</keyword>
<feature type="transmembrane region" description="Helical" evidence="7">
    <location>
        <begin position="292"/>
        <end position="320"/>
    </location>
</feature>
<dbReference type="RefSeq" id="WP_041499741.1">
    <property type="nucleotide sequence ID" value="NZ_BJDV01000014.1"/>
</dbReference>
<feature type="transmembrane region" description="Helical" evidence="7">
    <location>
        <begin position="202"/>
        <end position="218"/>
    </location>
</feature>
<feature type="transmembrane region" description="Helical" evidence="7">
    <location>
        <begin position="239"/>
        <end position="261"/>
    </location>
</feature>
<feature type="transmembrane region" description="Helical" evidence="7">
    <location>
        <begin position="162"/>
        <end position="182"/>
    </location>
</feature>
<evidence type="ECO:0000313" key="9">
    <source>
        <dbReference type="Proteomes" id="UP000061546"/>
    </source>
</evidence>
<keyword evidence="9" id="KW-1185">Reference proteome</keyword>
<dbReference type="EMBL" id="CP012559">
    <property type="protein sequence ID" value="ALB28099.1"/>
    <property type="molecule type" value="Genomic_DNA"/>
</dbReference>
<dbReference type="InterPro" id="IPR002293">
    <property type="entry name" value="AA/rel_permease1"/>
</dbReference>
<name>A0A0K2L9X8_9LACO</name>
<feature type="transmembrane region" description="Helical" evidence="7">
    <location>
        <begin position="340"/>
        <end position="362"/>
    </location>
</feature>
<dbReference type="GO" id="GO:0022857">
    <property type="term" value="F:transmembrane transporter activity"/>
    <property type="evidence" value="ECO:0007669"/>
    <property type="project" value="InterPro"/>
</dbReference>
<feature type="transmembrane region" description="Helical" evidence="7">
    <location>
        <begin position="132"/>
        <end position="150"/>
    </location>
</feature>
<evidence type="ECO:0000313" key="8">
    <source>
        <dbReference type="EMBL" id="ALB28099.1"/>
    </source>
</evidence>
<dbReference type="PANTHER" id="PTHR42770:SF15">
    <property type="entry name" value="GLUTAMATE_GAMMA-AMINOBUTYRATE ANTIPORTER-RELATED"/>
    <property type="match status" value="1"/>
</dbReference>
<keyword evidence="6 7" id="KW-0472">Membrane</keyword>
<dbReference type="Gene3D" id="1.20.1740.10">
    <property type="entry name" value="Amino acid/polyamine transporter I"/>
    <property type="match status" value="1"/>
</dbReference>
<keyword evidence="2" id="KW-0813">Transport</keyword>
<protein>
    <submittedName>
        <fullName evidence="8">Amino acid permease</fullName>
    </submittedName>
</protein>
<feature type="transmembrane region" description="Helical" evidence="7">
    <location>
        <begin position="481"/>
        <end position="500"/>
    </location>
</feature>
<dbReference type="STRING" id="1074467.JP39_01175"/>
<feature type="transmembrane region" description="Helical" evidence="7">
    <location>
        <begin position="39"/>
        <end position="58"/>
    </location>
</feature>
<evidence type="ECO:0000256" key="6">
    <source>
        <dbReference type="ARBA" id="ARBA00023136"/>
    </source>
</evidence>
<organism evidence="8 9">
    <name type="scientific">Companilactobacillus heilongjiangensis</name>
    <dbReference type="NCBI Taxonomy" id="1074467"/>
    <lineage>
        <taxon>Bacteria</taxon>
        <taxon>Bacillati</taxon>
        <taxon>Bacillota</taxon>
        <taxon>Bacilli</taxon>
        <taxon>Lactobacillales</taxon>
        <taxon>Lactobacillaceae</taxon>
        <taxon>Companilactobacillus</taxon>
    </lineage>
</organism>
<feature type="transmembrane region" description="Helical" evidence="7">
    <location>
        <begin position="413"/>
        <end position="433"/>
    </location>
</feature>
<dbReference type="Proteomes" id="UP000061546">
    <property type="component" value="Chromosome"/>
</dbReference>
<dbReference type="PIRSF" id="PIRSF006060">
    <property type="entry name" value="AA_transporter"/>
    <property type="match status" value="1"/>
</dbReference>
<evidence type="ECO:0000256" key="7">
    <source>
        <dbReference type="SAM" id="Phobius"/>
    </source>
</evidence>
<keyword evidence="3" id="KW-1003">Cell membrane</keyword>
<gene>
    <name evidence="8" type="ORF">JP39_01175</name>
</gene>
<dbReference type="AlphaFoldDB" id="A0A0K2L9X8"/>
<evidence type="ECO:0000256" key="1">
    <source>
        <dbReference type="ARBA" id="ARBA00004651"/>
    </source>
</evidence>
<evidence type="ECO:0000256" key="2">
    <source>
        <dbReference type="ARBA" id="ARBA00022448"/>
    </source>
</evidence>
<dbReference type="InterPro" id="IPR050367">
    <property type="entry name" value="APC_superfamily"/>
</dbReference>
<sequence length="542" mass="60763">MTELDTKKKYISWPVLALMDFVTVVGFDDLTYNFQNQGMGVITSWIIMILLYVIPYSLMVGQLGSTFDDDGGGLTSWVRETSGEFLGYFAAWTYWAASIPYVVDTANTIAVALGWVVNGNAKLQTQMSNSHFALFTLLIFIFFIIIQSRFERSLEILSTIGGIAMFGMTVLFVLMTVTALSMGGHIATKPLTVHTIVPTFNLHYLTTLGFLIFAINGAERIAPFVTKMRNPNRDFPKAMIMLSIMTGFLTIFGSFSLGVFFNAYHLPDDLKINGSYYAFQALGERFHMGNTLMYFFAFTEIFYLAALLAVLLNAMTRMLISDTGNKYMPKFLRKTNSAGLPINGYLLTVGLSAFIMFLGILLPNMKDIFNWLLNLNGIISPGVTCWIFWSFIKVRWHDDKFSSGYVYIKNKKLSLIVGWWCLLLTGVATVAAVGPQDVPFGSSMWWYELVINFVAIIVLIGLGFVLPYITKRERRSQTGTAFTRVQRVGIWVAVMATLLGDLYLGDTNFGRNIGYIILLTAAGLVLVIAMGWREHDLKESLE</sequence>
<proteinExistence type="predicted"/>
<keyword evidence="5 7" id="KW-1133">Transmembrane helix</keyword>
<dbReference type="KEGG" id="lhi:JP39_01175"/>
<feature type="transmembrane region" description="Helical" evidence="7">
    <location>
        <begin position="12"/>
        <end position="32"/>
    </location>
</feature>
<reference evidence="8 9" key="1">
    <citation type="submission" date="2015-08" db="EMBL/GenBank/DDBJ databases">
        <title>Genomic sequence of Lactobacillus heilongjiangensis DSM 28069, isolated from Chinese traditional pickle.</title>
        <authorList>
            <person name="Jiang X."/>
            <person name="Zheng B."/>
            <person name="Cheng H."/>
        </authorList>
    </citation>
    <scope>NUCLEOTIDE SEQUENCE [LARGE SCALE GENOMIC DNA]</scope>
    <source>
        <strain evidence="8 9">DSM 28069</strain>
    </source>
</reference>
<dbReference type="PANTHER" id="PTHR42770">
    <property type="entry name" value="AMINO ACID TRANSPORTER-RELATED"/>
    <property type="match status" value="1"/>
</dbReference>
<dbReference type="Pfam" id="PF13520">
    <property type="entry name" value="AA_permease_2"/>
    <property type="match status" value="1"/>
</dbReference>
<evidence type="ECO:0000256" key="5">
    <source>
        <dbReference type="ARBA" id="ARBA00022989"/>
    </source>
</evidence>
<accession>A0A0K2L9X8</accession>
<evidence type="ECO:0000256" key="3">
    <source>
        <dbReference type="ARBA" id="ARBA00022475"/>
    </source>
</evidence>
<feature type="transmembrane region" description="Helical" evidence="7">
    <location>
        <begin position="368"/>
        <end position="392"/>
    </location>
</feature>
<evidence type="ECO:0000256" key="4">
    <source>
        <dbReference type="ARBA" id="ARBA00022692"/>
    </source>
</evidence>
<comment type="subcellular location">
    <subcellularLocation>
        <location evidence="1">Cell membrane</location>
        <topology evidence="1">Multi-pass membrane protein</topology>
    </subcellularLocation>
</comment>
<feature type="transmembrane region" description="Helical" evidence="7">
    <location>
        <begin position="512"/>
        <end position="532"/>
    </location>
</feature>
<feature type="transmembrane region" description="Helical" evidence="7">
    <location>
        <begin position="445"/>
        <end position="469"/>
    </location>
</feature>
<dbReference type="GO" id="GO:0005886">
    <property type="term" value="C:plasma membrane"/>
    <property type="evidence" value="ECO:0007669"/>
    <property type="project" value="UniProtKB-SubCell"/>
</dbReference>